<protein>
    <submittedName>
        <fullName evidence="2">Uncharacterized protein</fullName>
    </submittedName>
</protein>
<keyword evidence="3" id="KW-1185">Reference proteome</keyword>
<comment type="caution">
    <text evidence="2">The sequence shown here is derived from an EMBL/GenBank/DDBJ whole genome shotgun (WGS) entry which is preliminary data.</text>
</comment>
<name>A0A448XN23_9PLAT</name>
<gene>
    <name evidence="2" type="ORF">PXEA_LOCUS34143</name>
</gene>
<evidence type="ECO:0000313" key="3">
    <source>
        <dbReference type="Proteomes" id="UP000784294"/>
    </source>
</evidence>
<evidence type="ECO:0000256" key="1">
    <source>
        <dbReference type="SAM" id="MobiDB-lite"/>
    </source>
</evidence>
<accession>A0A448XN23</accession>
<sequence>MLTTGHYSHFRIQEDDTLSCSSTGSGIPSDIRPSSASRSILPTQTSFATTSINQPPSGRLRHSPMLTANYTGQLIRFAGHSANSFQHSIQPLHSHSLLKPSSGSIPLHVPSRQMYSQHNTEVHASLIAALSSPTPSLALDNRPDSNGSLFLFSENDFPIQDPPYLSTGILDHQREVAVTTCPVWVTGVLGGTKDADGNDKGKHKMNEDERTAVNAVNSAHRLSPSSTASSNALTCLTIDKTGKSDVSLLNRDRALTNPVFFTPGSTSS</sequence>
<organism evidence="2 3">
    <name type="scientific">Protopolystoma xenopodis</name>
    <dbReference type="NCBI Taxonomy" id="117903"/>
    <lineage>
        <taxon>Eukaryota</taxon>
        <taxon>Metazoa</taxon>
        <taxon>Spiralia</taxon>
        <taxon>Lophotrochozoa</taxon>
        <taxon>Platyhelminthes</taxon>
        <taxon>Monogenea</taxon>
        <taxon>Polyopisthocotylea</taxon>
        <taxon>Polystomatidea</taxon>
        <taxon>Polystomatidae</taxon>
        <taxon>Protopolystoma</taxon>
    </lineage>
</organism>
<proteinExistence type="predicted"/>
<dbReference type="AlphaFoldDB" id="A0A448XN23"/>
<feature type="region of interest" description="Disordered" evidence="1">
    <location>
        <begin position="18"/>
        <end position="39"/>
    </location>
</feature>
<dbReference type="Proteomes" id="UP000784294">
    <property type="component" value="Unassembled WGS sequence"/>
</dbReference>
<reference evidence="2" key="1">
    <citation type="submission" date="2018-11" db="EMBL/GenBank/DDBJ databases">
        <authorList>
            <consortium name="Pathogen Informatics"/>
        </authorList>
    </citation>
    <scope>NUCLEOTIDE SEQUENCE</scope>
</reference>
<dbReference type="EMBL" id="CAAALY010266058">
    <property type="protein sequence ID" value="VEL40703.1"/>
    <property type="molecule type" value="Genomic_DNA"/>
</dbReference>
<evidence type="ECO:0000313" key="2">
    <source>
        <dbReference type="EMBL" id="VEL40703.1"/>
    </source>
</evidence>